<dbReference type="Proteomes" id="UP000187203">
    <property type="component" value="Unassembled WGS sequence"/>
</dbReference>
<sequence length="112" mass="12683">MHLCRAQKMFLMPSDIIIGTIAIAIIVFTFLIHGGKLCKFSLVKFSKIHQPSYRKGSSTRLDFSLYSASLFKYWKGLLESVEFATAEEASECVVGLEDGEDLWQLEAICYFC</sequence>
<dbReference type="EMBL" id="AWUE01013531">
    <property type="protein sequence ID" value="OMP06697.1"/>
    <property type="molecule type" value="Genomic_DNA"/>
</dbReference>
<evidence type="ECO:0000256" key="1">
    <source>
        <dbReference type="SAM" id="Phobius"/>
    </source>
</evidence>
<name>A0A1R3KHY2_9ROSI</name>
<organism evidence="2 3">
    <name type="scientific">Corchorus olitorius</name>
    <dbReference type="NCBI Taxonomy" id="93759"/>
    <lineage>
        <taxon>Eukaryota</taxon>
        <taxon>Viridiplantae</taxon>
        <taxon>Streptophyta</taxon>
        <taxon>Embryophyta</taxon>
        <taxon>Tracheophyta</taxon>
        <taxon>Spermatophyta</taxon>
        <taxon>Magnoliopsida</taxon>
        <taxon>eudicotyledons</taxon>
        <taxon>Gunneridae</taxon>
        <taxon>Pentapetalae</taxon>
        <taxon>rosids</taxon>
        <taxon>malvids</taxon>
        <taxon>Malvales</taxon>
        <taxon>Malvaceae</taxon>
        <taxon>Grewioideae</taxon>
        <taxon>Apeibeae</taxon>
        <taxon>Corchorus</taxon>
    </lineage>
</organism>
<keyword evidence="1" id="KW-1133">Transmembrane helix</keyword>
<reference evidence="3" key="1">
    <citation type="submission" date="2013-09" db="EMBL/GenBank/DDBJ databases">
        <title>Corchorus olitorius genome sequencing.</title>
        <authorList>
            <person name="Alam M."/>
            <person name="Haque M.S."/>
            <person name="Islam M.S."/>
            <person name="Emdad E.M."/>
            <person name="Islam M.M."/>
            <person name="Ahmed B."/>
            <person name="Halim A."/>
            <person name="Hossen Q.M.M."/>
            <person name="Hossain M.Z."/>
            <person name="Ahmed R."/>
            <person name="Khan M.M."/>
            <person name="Islam R."/>
            <person name="Rashid M.M."/>
            <person name="Khan S.A."/>
            <person name="Rahman M.S."/>
            <person name="Alam M."/>
            <person name="Yahiya A.S."/>
            <person name="Khan M.S."/>
            <person name="Azam M.S."/>
            <person name="Haque T."/>
            <person name="Lashkar M.Z.H."/>
            <person name="Akhand A.I."/>
            <person name="Morshed G."/>
            <person name="Roy S."/>
            <person name="Uddin K.S."/>
            <person name="Rabeya T."/>
            <person name="Hossain A.S."/>
            <person name="Chowdhury A."/>
            <person name="Snigdha A.R."/>
            <person name="Mortoza M.S."/>
            <person name="Matin S.A."/>
            <person name="Hoque S.M.E."/>
            <person name="Islam M.K."/>
            <person name="Roy D.K."/>
            <person name="Haider R."/>
            <person name="Moosa M.M."/>
            <person name="Elias S.M."/>
            <person name="Hasan A.M."/>
            <person name="Jahan S."/>
            <person name="Shafiuddin M."/>
            <person name="Mahmood N."/>
            <person name="Shommy N.S."/>
        </authorList>
    </citation>
    <scope>NUCLEOTIDE SEQUENCE [LARGE SCALE GENOMIC DNA]</scope>
    <source>
        <strain evidence="3">cv. O-4</strain>
    </source>
</reference>
<proteinExistence type="predicted"/>
<dbReference type="AlphaFoldDB" id="A0A1R3KHY2"/>
<accession>A0A1R3KHY2</accession>
<evidence type="ECO:0000313" key="3">
    <source>
        <dbReference type="Proteomes" id="UP000187203"/>
    </source>
</evidence>
<feature type="transmembrane region" description="Helical" evidence="1">
    <location>
        <begin position="16"/>
        <end position="34"/>
    </location>
</feature>
<keyword evidence="1" id="KW-0812">Transmembrane</keyword>
<keyword evidence="3" id="KW-1185">Reference proteome</keyword>
<protein>
    <submittedName>
        <fullName evidence="2">Uncharacterized protein</fullName>
    </submittedName>
</protein>
<evidence type="ECO:0000313" key="2">
    <source>
        <dbReference type="EMBL" id="OMP06697.1"/>
    </source>
</evidence>
<gene>
    <name evidence="2" type="ORF">COLO4_07970</name>
</gene>
<comment type="caution">
    <text evidence="2">The sequence shown here is derived from an EMBL/GenBank/DDBJ whole genome shotgun (WGS) entry which is preliminary data.</text>
</comment>
<keyword evidence="1" id="KW-0472">Membrane</keyword>